<dbReference type="Pfam" id="PF25624">
    <property type="entry name" value="PH_S11IP_C"/>
    <property type="match status" value="1"/>
</dbReference>
<evidence type="ECO:0000256" key="5">
    <source>
        <dbReference type="SAM" id="MobiDB-lite"/>
    </source>
</evidence>
<evidence type="ECO:0000259" key="7">
    <source>
        <dbReference type="Pfam" id="PF25357"/>
    </source>
</evidence>
<keyword evidence="2" id="KW-0963">Cytoplasm</keyword>
<dbReference type="AlphaFoldDB" id="A0A1D1VLI2"/>
<dbReference type="InterPro" id="IPR001611">
    <property type="entry name" value="Leu-rich_rpt"/>
</dbReference>
<feature type="region of interest" description="Disordered" evidence="5">
    <location>
        <begin position="465"/>
        <end position="486"/>
    </location>
</feature>
<feature type="compositionally biased region" description="Low complexity" evidence="5">
    <location>
        <begin position="361"/>
        <end position="376"/>
    </location>
</feature>
<feature type="region of interest" description="Disordered" evidence="5">
    <location>
        <begin position="350"/>
        <end position="404"/>
    </location>
</feature>
<dbReference type="EMBL" id="BDGG01000008">
    <property type="protein sequence ID" value="GAV02457.1"/>
    <property type="molecule type" value="Genomic_DNA"/>
</dbReference>
<dbReference type="OrthoDB" id="7451790at2759"/>
<evidence type="ECO:0000256" key="2">
    <source>
        <dbReference type="ARBA" id="ARBA00022490"/>
    </source>
</evidence>
<sequence>MAFPMGTLVALVRKIEPELFNGQFTLTLTSPVLARLARDVANPPNVESPQDSSIIDSKKHDQLKAYLADLRYLGHVIDGVSSLCIIHEDGTLHGTISLSLFQSLRYLEIRRLPLHLLKGLTNLRGQLETVICKRSLQDVSLLLRKCGGDASSSSLWPELKTLICNDCDIDVVGTSLELAPSLQNVDFSRNTIVDCRDAYLKLDELKFVNLGYNTLSKVPQFSPTTRRNLKILILRNNCLQTLEGLEDLESLRELDVSFNGIADHKLLWPLQPLSKLTRLDLAGNPVTYHKRHRSILLTYLHPAAIKNPRLLLDAVGISKSELRKVPETLGNLLPTLRPVPVRQRTALTLETVGNEDQDPVSDLSTSTSSVGSASRTRGQRRFRTVQLDEPEEEKTRPTKPVSTVSSSVSFAVDIEERRHKFGDEWLRFQSVEDAGISSSIPIEIAAFPKVESPIPFLLNEDAKEASRHDEELRRAESIEAAERTESNENESEPFFVHFDTDMSPEHLLIVSVGEVHLIERNAAGVITEMLELSSMMKCEAEEGSVVAMYFDYLRKDRRRRRYVLEDPEQASQLLQLLQPIVSQKAENAPMFQCLQCSEVFPEYRAETKVKYVPHGDFQHNGYSSSIGCAISLSVKGTMNEVAVCPFCASEMLVQHKSASSSKSVTPEDEGSPSSETLSPTSSNLSSRPSCAVAMRRTNSVVLLADEPSFSEETILPPSSFHSPMVSSSESVLADLTRDSYGREDSSEETLFSVQNIESTVALLESSAKNLPKDALTWDFEEYKVLDHRLRLHIDMNILTTPDENFMMAAKVEVVLSKRDVGLERVLIISNLRIYTEYIEGDIDQDPVHWLHRENTVRLDQVNLLHQVIDGESLRLGFTDGTFWLLLFRDRQRTSNFVKQIENVLTSNKLSFLEDETTEHSQLESWLNANLTDVPEGSSATISSRTMCYLGRSPVTLITTHTHLLILNETYKALAESGKSSVALIDSRPLSSVSCLVANLQKPTTIGLKFFEENPDYINQWDFQYETVDGLRVLVEAVRQPWEQTFFHVPLNFELYTK</sequence>
<keyword evidence="10" id="KW-1185">Reference proteome</keyword>
<dbReference type="InterPro" id="IPR032675">
    <property type="entry name" value="LRR_dom_sf"/>
</dbReference>
<dbReference type="InterPro" id="IPR057288">
    <property type="entry name" value="PH_PLEKHM2"/>
</dbReference>
<protein>
    <recommendedName>
        <fullName evidence="11">Serine/threonine-protein kinase 11-interacting protein</fullName>
    </recommendedName>
</protein>
<gene>
    <name evidence="9" type="primary">RvY_13020-1</name>
    <name evidence="9" type="synonym">RvY_13020.1</name>
    <name evidence="9" type="ORF">RvY_13020</name>
</gene>
<dbReference type="Gene3D" id="3.80.10.10">
    <property type="entry name" value="Ribonuclease Inhibitor"/>
    <property type="match status" value="2"/>
</dbReference>
<evidence type="ECO:0000313" key="9">
    <source>
        <dbReference type="EMBL" id="GAV02457.1"/>
    </source>
</evidence>
<reference evidence="9 10" key="1">
    <citation type="journal article" date="2016" name="Nat. Commun.">
        <title>Extremotolerant tardigrade genome and improved radiotolerance of human cultured cells by tardigrade-unique protein.</title>
        <authorList>
            <person name="Hashimoto T."/>
            <person name="Horikawa D.D."/>
            <person name="Saito Y."/>
            <person name="Kuwahara H."/>
            <person name="Kozuka-Hata H."/>
            <person name="Shin-I T."/>
            <person name="Minakuchi Y."/>
            <person name="Ohishi K."/>
            <person name="Motoyama A."/>
            <person name="Aizu T."/>
            <person name="Enomoto A."/>
            <person name="Kondo K."/>
            <person name="Tanaka S."/>
            <person name="Hara Y."/>
            <person name="Koshikawa S."/>
            <person name="Sagara H."/>
            <person name="Miura T."/>
            <person name="Yokobori S."/>
            <person name="Miyagawa K."/>
            <person name="Suzuki Y."/>
            <person name="Kubo T."/>
            <person name="Oyama M."/>
            <person name="Kohara Y."/>
            <person name="Fujiyama A."/>
            <person name="Arakawa K."/>
            <person name="Katayama T."/>
            <person name="Toyoda A."/>
            <person name="Kunieda T."/>
        </authorList>
    </citation>
    <scope>NUCLEOTIDE SEQUENCE [LARGE SCALE GENOMIC DNA]</scope>
    <source>
        <strain evidence="9 10">YOKOZUNA-1</strain>
    </source>
</reference>
<evidence type="ECO:0008006" key="11">
    <source>
        <dbReference type="Google" id="ProtNLM"/>
    </source>
</evidence>
<comment type="subcellular location">
    <subcellularLocation>
        <location evidence="1">Cytoplasm</location>
    </subcellularLocation>
</comment>
<dbReference type="STRING" id="947166.A0A1D1VLI2"/>
<dbReference type="GO" id="GO:0005737">
    <property type="term" value="C:cytoplasm"/>
    <property type="evidence" value="ECO:0007669"/>
    <property type="project" value="UniProtKB-SubCell"/>
</dbReference>
<dbReference type="Pfam" id="PF13855">
    <property type="entry name" value="LRR_8"/>
    <property type="match status" value="1"/>
</dbReference>
<evidence type="ECO:0000256" key="4">
    <source>
        <dbReference type="ARBA" id="ARBA00022737"/>
    </source>
</evidence>
<dbReference type="InterPro" id="IPR057676">
    <property type="entry name" value="PH_S11IP_C"/>
</dbReference>
<evidence type="ECO:0000259" key="6">
    <source>
        <dbReference type="Pfam" id="PF23142"/>
    </source>
</evidence>
<evidence type="ECO:0000256" key="1">
    <source>
        <dbReference type="ARBA" id="ARBA00004496"/>
    </source>
</evidence>
<accession>A0A1D1VLI2</accession>
<feature type="domain" description="STK11-interacting protein C-terminal PH" evidence="8">
    <location>
        <begin position="952"/>
        <end position="1051"/>
    </location>
</feature>
<proteinExistence type="predicted"/>
<dbReference type="Pfam" id="PF23142">
    <property type="entry name" value="PH_PLEKHM2"/>
    <property type="match status" value="1"/>
</dbReference>
<dbReference type="PROSITE" id="PS51450">
    <property type="entry name" value="LRR"/>
    <property type="match status" value="1"/>
</dbReference>
<evidence type="ECO:0000313" key="10">
    <source>
        <dbReference type="Proteomes" id="UP000186922"/>
    </source>
</evidence>
<dbReference type="PANTHER" id="PTHR15454">
    <property type="entry name" value="NISCHARIN RELATED"/>
    <property type="match status" value="1"/>
</dbReference>
<feature type="region of interest" description="Disordered" evidence="5">
    <location>
        <begin position="657"/>
        <end position="689"/>
    </location>
</feature>
<dbReference type="Pfam" id="PF25357">
    <property type="entry name" value="PH_S11IP"/>
    <property type="match status" value="1"/>
</dbReference>
<evidence type="ECO:0000256" key="3">
    <source>
        <dbReference type="ARBA" id="ARBA00022614"/>
    </source>
</evidence>
<dbReference type="SUPFAM" id="SSF52075">
    <property type="entry name" value="Outer arm dynein light chain 1"/>
    <property type="match status" value="1"/>
</dbReference>
<organism evidence="9 10">
    <name type="scientific">Ramazzottius varieornatus</name>
    <name type="common">Water bear</name>
    <name type="synonym">Tardigrade</name>
    <dbReference type="NCBI Taxonomy" id="947166"/>
    <lineage>
        <taxon>Eukaryota</taxon>
        <taxon>Metazoa</taxon>
        <taxon>Ecdysozoa</taxon>
        <taxon>Tardigrada</taxon>
        <taxon>Eutardigrada</taxon>
        <taxon>Parachela</taxon>
        <taxon>Hypsibioidea</taxon>
        <taxon>Ramazzottiidae</taxon>
        <taxon>Ramazzottius</taxon>
    </lineage>
</organism>
<evidence type="ECO:0000259" key="8">
    <source>
        <dbReference type="Pfam" id="PF25624"/>
    </source>
</evidence>
<dbReference type="PANTHER" id="PTHR15454:SF69">
    <property type="entry name" value="SERINE_THREONINE-PROTEIN KINASE 11-INTERACTING PROTEIN"/>
    <property type="match status" value="1"/>
</dbReference>
<dbReference type="Proteomes" id="UP000186922">
    <property type="component" value="Unassembled WGS sequence"/>
</dbReference>
<feature type="domain" description="Serine/threonine-protein kinase 11-interacting protein PH" evidence="7">
    <location>
        <begin position="485"/>
        <end position="583"/>
    </location>
</feature>
<name>A0A1D1VLI2_RAMVA</name>
<feature type="compositionally biased region" description="Low complexity" evidence="5">
    <location>
        <begin position="671"/>
        <end position="689"/>
    </location>
</feature>
<keyword evidence="4" id="KW-0677">Repeat</keyword>
<comment type="caution">
    <text evidence="9">The sequence shown here is derived from an EMBL/GenBank/DDBJ whole genome shotgun (WGS) entry which is preliminary data.</text>
</comment>
<keyword evidence="3" id="KW-0433">Leucine-rich repeat</keyword>
<dbReference type="InterPro" id="IPR057292">
    <property type="entry name" value="PH_S11IP"/>
</dbReference>
<feature type="domain" description="PLEKHM2 PH" evidence="6">
    <location>
        <begin position="783"/>
        <end position="906"/>
    </location>
</feature>